<evidence type="ECO:0000313" key="2">
    <source>
        <dbReference type="Proteomes" id="UP000579281"/>
    </source>
</evidence>
<keyword evidence="2" id="KW-1185">Reference proteome</keyword>
<gene>
    <name evidence="1" type="ORF">HNQ80_003364</name>
</gene>
<dbReference type="Proteomes" id="UP000579281">
    <property type="component" value="Unassembled WGS sequence"/>
</dbReference>
<dbReference type="RefSeq" id="WP_184311741.1">
    <property type="nucleotide sequence ID" value="NZ_JACHEN010000021.1"/>
</dbReference>
<dbReference type="EMBL" id="JACHEN010000021">
    <property type="protein sequence ID" value="MBB6217245.1"/>
    <property type="molecule type" value="Genomic_DNA"/>
</dbReference>
<proteinExistence type="predicted"/>
<organism evidence="1 2">
    <name type="scientific">Anaerosolibacter carboniphilus</name>
    <dbReference type="NCBI Taxonomy" id="1417629"/>
    <lineage>
        <taxon>Bacteria</taxon>
        <taxon>Bacillati</taxon>
        <taxon>Bacillota</taxon>
        <taxon>Clostridia</taxon>
        <taxon>Peptostreptococcales</taxon>
        <taxon>Thermotaleaceae</taxon>
        <taxon>Anaerosolibacter</taxon>
    </lineage>
</organism>
<evidence type="ECO:0000313" key="1">
    <source>
        <dbReference type="EMBL" id="MBB6217245.1"/>
    </source>
</evidence>
<comment type="caution">
    <text evidence="1">The sequence shown here is derived from an EMBL/GenBank/DDBJ whole genome shotgun (WGS) entry which is preliminary data.</text>
</comment>
<protein>
    <submittedName>
        <fullName evidence="1">Uncharacterized protein</fullName>
    </submittedName>
</protein>
<reference evidence="1 2" key="1">
    <citation type="submission" date="2020-08" db="EMBL/GenBank/DDBJ databases">
        <title>Genomic Encyclopedia of Type Strains, Phase IV (KMG-IV): sequencing the most valuable type-strain genomes for metagenomic binning, comparative biology and taxonomic classification.</title>
        <authorList>
            <person name="Goeker M."/>
        </authorList>
    </citation>
    <scope>NUCLEOTIDE SEQUENCE [LARGE SCALE GENOMIC DNA]</scope>
    <source>
        <strain evidence="1 2">DSM 103526</strain>
    </source>
</reference>
<sequence>MVYREQNTDFYASKTCKRCKGLIRNASIFGYCEKCEEIMQDAYMKIKDYLEEFPGATTIEIQTQLGLSIKIIHHLVAEGRVSLQLK</sequence>
<dbReference type="AlphaFoldDB" id="A0A841L4J0"/>
<accession>A0A841L4J0</accession>
<name>A0A841L4J0_9FIRM</name>